<dbReference type="Proteomes" id="UP001143480">
    <property type="component" value="Unassembled WGS sequence"/>
</dbReference>
<reference evidence="1" key="1">
    <citation type="journal article" date="2014" name="Int. J. Syst. Evol. Microbiol.">
        <title>Complete genome sequence of Corynebacterium casei LMG S-19264T (=DSM 44701T), isolated from a smear-ripened cheese.</title>
        <authorList>
            <consortium name="US DOE Joint Genome Institute (JGI-PGF)"/>
            <person name="Walter F."/>
            <person name="Albersmeier A."/>
            <person name="Kalinowski J."/>
            <person name="Ruckert C."/>
        </authorList>
    </citation>
    <scope>NUCLEOTIDE SEQUENCE</scope>
    <source>
        <strain evidence="1">VKM Ac-1321</strain>
    </source>
</reference>
<organism evidence="1 2">
    <name type="scientific">Dactylosporangium matsuzakiense</name>
    <dbReference type="NCBI Taxonomy" id="53360"/>
    <lineage>
        <taxon>Bacteria</taxon>
        <taxon>Bacillati</taxon>
        <taxon>Actinomycetota</taxon>
        <taxon>Actinomycetes</taxon>
        <taxon>Micromonosporales</taxon>
        <taxon>Micromonosporaceae</taxon>
        <taxon>Dactylosporangium</taxon>
    </lineage>
</organism>
<keyword evidence="2" id="KW-1185">Reference proteome</keyword>
<reference evidence="1" key="2">
    <citation type="submission" date="2023-01" db="EMBL/GenBank/DDBJ databases">
        <authorList>
            <person name="Sun Q."/>
            <person name="Evtushenko L."/>
        </authorList>
    </citation>
    <scope>NUCLEOTIDE SEQUENCE</scope>
    <source>
        <strain evidence="1">VKM Ac-1321</strain>
    </source>
</reference>
<proteinExistence type="predicted"/>
<comment type="caution">
    <text evidence="1">The sequence shown here is derived from an EMBL/GenBank/DDBJ whole genome shotgun (WGS) entry which is preliminary data.</text>
</comment>
<protein>
    <recommendedName>
        <fullName evidence="3">DUF429 domain-containing protein</fullName>
    </recommendedName>
</protein>
<dbReference type="EMBL" id="BSFP01000002">
    <property type="protein sequence ID" value="GLK98776.1"/>
    <property type="molecule type" value="Genomic_DNA"/>
</dbReference>
<dbReference type="AlphaFoldDB" id="A0A9W6KDA8"/>
<evidence type="ECO:0000313" key="1">
    <source>
        <dbReference type="EMBL" id="GLK98776.1"/>
    </source>
</evidence>
<sequence>MLTAGVDLAPTDERTALATIAWSRGRAVLRELAVGVPDARIVTAVRNADKTGLNCALGWPEPFAALINAHRDGHTASLPSKENGANWRRAMMYRATDEAVRATVPGVVPPSVSADRQGHAALRCAALQAMLARAGQDVDRSGAGAIVETHPAASLHRWGVTRRYKGRHEGLAAALADTTSGWLELGAFAPLVATNRDAFDALVAALTARATALGLTVRPDADELPLARIEGWIAVPTSDLASLP</sequence>
<dbReference type="Pfam" id="PF04250">
    <property type="entry name" value="DUF429"/>
    <property type="match status" value="1"/>
</dbReference>
<dbReference type="InterPro" id="IPR007362">
    <property type="entry name" value="DUF429"/>
</dbReference>
<evidence type="ECO:0008006" key="3">
    <source>
        <dbReference type="Google" id="ProtNLM"/>
    </source>
</evidence>
<name>A0A9W6KDA8_9ACTN</name>
<dbReference type="RefSeq" id="WP_261962340.1">
    <property type="nucleotide sequence ID" value="NZ_BAAAXA010000001.1"/>
</dbReference>
<accession>A0A9W6KDA8</accession>
<evidence type="ECO:0000313" key="2">
    <source>
        <dbReference type="Proteomes" id="UP001143480"/>
    </source>
</evidence>
<gene>
    <name evidence="1" type="ORF">GCM10017581_005170</name>
</gene>